<feature type="transmembrane region" description="Helical" evidence="1">
    <location>
        <begin position="112"/>
        <end position="131"/>
    </location>
</feature>
<feature type="transmembrane region" description="Helical" evidence="1">
    <location>
        <begin position="81"/>
        <end position="100"/>
    </location>
</feature>
<gene>
    <name evidence="2" type="ORF">Harvfovirus4_23</name>
</gene>
<evidence type="ECO:0000313" key="2">
    <source>
        <dbReference type="EMBL" id="AYV80659.1"/>
    </source>
</evidence>
<proteinExistence type="predicted"/>
<accession>A0A3G5A591</accession>
<protein>
    <submittedName>
        <fullName evidence="2">Uncharacterized protein</fullName>
    </submittedName>
</protein>
<dbReference type="EMBL" id="MK072246">
    <property type="protein sequence ID" value="AYV80659.1"/>
    <property type="molecule type" value="Genomic_DNA"/>
</dbReference>
<keyword evidence="1" id="KW-0812">Transmembrane</keyword>
<evidence type="ECO:0000256" key="1">
    <source>
        <dbReference type="SAM" id="Phobius"/>
    </source>
</evidence>
<name>A0A3G5A591_9VIRU</name>
<reference evidence="2" key="1">
    <citation type="submission" date="2018-10" db="EMBL/GenBank/DDBJ databases">
        <title>Hidden diversity of soil giant viruses.</title>
        <authorList>
            <person name="Schulz F."/>
            <person name="Alteio L."/>
            <person name="Goudeau D."/>
            <person name="Ryan E.M."/>
            <person name="Malmstrom R.R."/>
            <person name="Blanchard J."/>
            <person name="Woyke T."/>
        </authorList>
    </citation>
    <scope>NUCLEOTIDE SEQUENCE</scope>
    <source>
        <strain evidence="2">HAV1</strain>
    </source>
</reference>
<keyword evidence="1" id="KW-0472">Membrane</keyword>
<sequence length="136" mass="15401">MSKKVIIVFVIALVLWQHAAVKFQFETKPVKIIDRFHDIVRILAKNLGEWVFKISGFYASTSGQKVLNTISNGFLDLLNSLLLTIESLIHLFVIAPLYVLTSYMHLLHLNPFPTLYLFGSLTIATTIIIISKKLIS</sequence>
<organism evidence="2">
    <name type="scientific">Harvfovirus sp</name>
    <dbReference type="NCBI Taxonomy" id="2487768"/>
    <lineage>
        <taxon>Viruses</taxon>
        <taxon>Varidnaviria</taxon>
        <taxon>Bamfordvirae</taxon>
        <taxon>Nucleocytoviricota</taxon>
        <taxon>Megaviricetes</taxon>
        <taxon>Imitervirales</taxon>
        <taxon>Mimiviridae</taxon>
        <taxon>Klosneuvirinae</taxon>
    </lineage>
</organism>
<keyword evidence="1" id="KW-1133">Transmembrane helix</keyword>